<reference evidence="2" key="1">
    <citation type="journal article" date="2017" name="bioRxiv">
        <title>Conservation of a gene cluster reveals novel cercosporin biosynthetic mechanisms and extends production to the genus Colletotrichum.</title>
        <authorList>
            <person name="de Jonge R."/>
            <person name="Ebert M.K."/>
            <person name="Huitt-Roehl C.R."/>
            <person name="Pal P."/>
            <person name="Suttle J.C."/>
            <person name="Spanner R.E."/>
            <person name="Neubauer J.D."/>
            <person name="Jurick W.M.II."/>
            <person name="Stott K.A."/>
            <person name="Secor G.A."/>
            <person name="Thomma B.P.H.J."/>
            <person name="Van de Peer Y."/>
            <person name="Townsend C.A."/>
            <person name="Bolton M.D."/>
        </authorList>
    </citation>
    <scope>NUCLEOTIDE SEQUENCE [LARGE SCALE GENOMIC DNA]</scope>
    <source>
        <strain evidence="2">CBS538.71</strain>
    </source>
</reference>
<gene>
    <name evidence="1" type="ORF">CBER1_02182</name>
</gene>
<evidence type="ECO:0008006" key="3">
    <source>
        <dbReference type="Google" id="ProtNLM"/>
    </source>
</evidence>
<protein>
    <recommendedName>
        <fullName evidence="3">Transcription factor domain-containing protein</fullName>
    </recommendedName>
</protein>
<sequence length="266" mass="31185">MELLTDPLGDLVLESVAFQVFLLAMGSWSRLDEVEDRYAKVFWTHCKRLSQQLSSGKDRPPPRFSPVFGMDFEIVTAMIDIKRCFARTISHKERQRLIANVQAQLDMWSHKTMLPTIENETNMDWLNDRSGTVTDDLTRLVILAISIFLEHLTHDPLAYLTPPRPSTSSLQLQRIIPILESRRQDPEWSNSYLGLWPVWTVGIFMQTENHIELIRDDLQRRWNAVHMSVINRYREDLENVWRKNASYVNDLDELEELGDQVLVCRF</sequence>
<dbReference type="Proteomes" id="UP000237631">
    <property type="component" value="Unassembled WGS sequence"/>
</dbReference>
<evidence type="ECO:0000313" key="2">
    <source>
        <dbReference type="Proteomes" id="UP000237631"/>
    </source>
</evidence>
<name>A0A2S6BQC7_9PEZI</name>
<proteinExistence type="predicted"/>
<dbReference type="EMBL" id="PNEN01001800">
    <property type="protein sequence ID" value="PPJ49674.1"/>
    <property type="molecule type" value="Genomic_DNA"/>
</dbReference>
<organism evidence="1 2">
    <name type="scientific">Cercospora berteroae</name>
    <dbReference type="NCBI Taxonomy" id="357750"/>
    <lineage>
        <taxon>Eukaryota</taxon>
        <taxon>Fungi</taxon>
        <taxon>Dikarya</taxon>
        <taxon>Ascomycota</taxon>
        <taxon>Pezizomycotina</taxon>
        <taxon>Dothideomycetes</taxon>
        <taxon>Dothideomycetidae</taxon>
        <taxon>Mycosphaerellales</taxon>
        <taxon>Mycosphaerellaceae</taxon>
        <taxon>Cercospora</taxon>
    </lineage>
</organism>
<evidence type="ECO:0000313" key="1">
    <source>
        <dbReference type="EMBL" id="PPJ49674.1"/>
    </source>
</evidence>
<comment type="caution">
    <text evidence="1">The sequence shown here is derived from an EMBL/GenBank/DDBJ whole genome shotgun (WGS) entry which is preliminary data.</text>
</comment>
<dbReference type="OrthoDB" id="1919336at2759"/>
<keyword evidence="2" id="KW-1185">Reference proteome</keyword>
<dbReference type="STRING" id="357750.A0A2S6BQC7"/>
<dbReference type="AlphaFoldDB" id="A0A2S6BQC7"/>
<accession>A0A2S6BQC7</accession>